<dbReference type="CDD" id="cd04301">
    <property type="entry name" value="NAT_SF"/>
    <property type="match status" value="1"/>
</dbReference>
<evidence type="ECO:0000313" key="3">
    <source>
        <dbReference type="Proteomes" id="UP001465426"/>
    </source>
</evidence>
<dbReference type="InterPro" id="IPR000182">
    <property type="entry name" value="GNAT_dom"/>
</dbReference>
<organism evidence="2 3">
    <name type="scientific">Niallia hominis</name>
    <dbReference type="NCBI Taxonomy" id="3133173"/>
    <lineage>
        <taxon>Bacteria</taxon>
        <taxon>Bacillati</taxon>
        <taxon>Bacillota</taxon>
        <taxon>Bacilli</taxon>
        <taxon>Bacillales</taxon>
        <taxon>Bacillaceae</taxon>
        <taxon>Niallia</taxon>
    </lineage>
</organism>
<evidence type="ECO:0000259" key="1">
    <source>
        <dbReference type="PROSITE" id="PS51186"/>
    </source>
</evidence>
<proteinExistence type="predicted"/>
<reference evidence="2 3" key="1">
    <citation type="submission" date="2024-03" db="EMBL/GenBank/DDBJ databases">
        <title>Human intestinal bacterial collection.</title>
        <authorList>
            <person name="Pauvert C."/>
            <person name="Hitch T.C.A."/>
            <person name="Clavel T."/>
        </authorList>
    </citation>
    <scope>NUCLEOTIDE SEQUENCE [LARGE SCALE GENOMIC DNA]</scope>
    <source>
        <strain evidence="2 3">CLA-SR-H024</strain>
    </source>
</reference>
<gene>
    <name evidence="2" type="ORF">WMO63_22940</name>
</gene>
<dbReference type="InterPro" id="IPR016181">
    <property type="entry name" value="Acyl_CoA_acyltransferase"/>
</dbReference>
<dbReference type="EMBL" id="JBBMFN010000112">
    <property type="protein sequence ID" value="MEQ2468512.1"/>
    <property type="molecule type" value="Genomic_DNA"/>
</dbReference>
<evidence type="ECO:0000313" key="2">
    <source>
        <dbReference type="EMBL" id="MEQ2468512.1"/>
    </source>
</evidence>
<dbReference type="Proteomes" id="UP001465426">
    <property type="component" value="Unassembled WGS sequence"/>
</dbReference>
<keyword evidence="3" id="KW-1185">Reference proteome</keyword>
<sequence length="151" mass="17789">MKKYMIKQIKNLMNFELDSLVEQSMEDGFRFVERLVKDYKNEINTFNHFGEILFGVFDEADVLIAIGGLNQDPFSRDQSIGRLRRVYVRKEFRREGIGGLLVKKIMVEARNYYKILVLHTDTEQADNFYISIGFSKSNLYSNASHYIELKR</sequence>
<feature type="domain" description="N-acetyltransferase" evidence="1">
    <location>
        <begin position="15"/>
        <end position="151"/>
    </location>
</feature>
<comment type="caution">
    <text evidence="2">The sequence shown here is derived from an EMBL/GenBank/DDBJ whole genome shotgun (WGS) entry which is preliminary data.</text>
</comment>
<name>A0ABV1F889_9BACI</name>
<dbReference type="RefSeq" id="WP_349205479.1">
    <property type="nucleotide sequence ID" value="NZ_JBBMFN010000112.1"/>
</dbReference>
<dbReference type="Pfam" id="PF13508">
    <property type="entry name" value="Acetyltransf_7"/>
    <property type="match status" value="1"/>
</dbReference>
<dbReference type="SUPFAM" id="SSF55729">
    <property type="entry name" value="Acyl-CoA N-acyltransferases (Nat)"/>
    <property type="match status" value="1"/>
</dbReference>
<protein>
    <submittedName>
        <fullName evidence="2">GNAT family N-acetyltransferase</fullName>
    </submittedName>
</protein>
<dbReference type="Gene3D" id="3.40.630.30">
    <property type="match status" value="1"/>
</dbReference>
<dbReference type="PROSITE" id="PS51186">
    <property type="entry name" value="GNAT"/>
    <property type="match status" value="1"/>
</dbReference>
<accession>A0ABV1F889</accession>